<protein>
    <submittedName>
        <fullName evidence="2">Uncharacterized protein</fullName>
    </submittedName>
</protein>
<keyword evidence="3" id="KW-1185">Reference proteome</keyword>
<evidence type="ECO:0000313" key="3">
    <source>
        <dbReference type="Proteomes" id="UP000076128"/>
    </source>
</evidence>
<evidence type="ECO:0000313" key="2">
    <source>
        <dbReference type="EMBL" id="AMY67572.1"/>
    </source>
</evidence>
<feature type="transmembrane region" description="Helical" evidence="1">
    <location>
        <begin position="6"/>
        <end position="22"/>
    </location>
</feature>
<dbReference type="KEGG" id="daa:AKL17_0310"/>
<evidence type="ECO:0000256" key="1">
    <source>
        <dbReference type="SAM" id="Phobius"/>
    </source>
</evidence>
<dbReference type="STRING" id="1335048.AKL17_0310"/>
<sequence length="173" mass="18663">MLIDIISLIALGAAIAGIYVAVNRMTGRRLPRWLLPASLGAAMISFAVWNEYTWYARVTAALPDSVEVVLPVKESSFWRPWSYAVPMVTRFIAVDRAAVQRSEEAPGLVRTNAILVQRWTATQRVPVAFDCAAGRRADLAAGAQLAADGTLTGGAWVMLPPDDPFMMAACQGG</sequence>
<proteinExistence type="predicted"/>
<dbReference type="OrthoDB" id="8601734at2"/>
<reference evidence="2 3" key="1">
    <citation type="submission" date="2015-09" db="EMBL/GenBank/DDBJ databases">
        <title>Complete genome sequence of Defluviimonas alba cai42t isolated from an oilfield in Xinjiang.</title>
        <authorList>
            <person name="Geng S."/>
            <person name="Pan X."/>
            <person name="Wu X."/>
        </authorList>
    </citation>
    <scope>NUCLEOTIDE SEQUENCE [LARGE SCALE GENOMIC DNA]</scope>
    <source>
        <strain evidence="3">cai42</strain>
    </source>
</reference>
<keyword evidence="1" id="KW-1133">Transmembrane helix</keyword>
<accession>A0A159YYJ8</accession>
<dbReference type="AlphaFoldDB" id="A0A159YYJ8"/>
<dbReference type="Proteomes" id="UP000076128">
    <property type="component" value="Chromosome"/>
</dbReference>
<keyword evidence="1" id="KW-0472">Membrane</keyword>
<dbReference type="EMBL" id="CP012661">
    <property type="protein sequence ID" value="AMY67572.1"/>
    <property type="molecule type" value="Genomic_DNA"/>
</dbReference>
<organism evidence="2 3">
    <name type="scientific">Frigidibacter mobilis</name>
    <dbReference type="NCBI Taxonomy" id="1335048"/>
    <lineage>
        <taxon>Bacteria</taxon>
        <taxon>Pseudomonadati</taxon>
        <taxon>Pseudomonadota</taxon>
        <taxon>Alphaproteobacteria</taxon>
        <taxon>Rhodobacterales</taxon>
        <taxon>Paracoccaceae</taxon>
        <taxon>Frigidibacter</taxon>
    </lineage>
</organism>
<keyword evidence="1" id="KW-0812">Transmembrane</keyword>
<name>A0A159YYJ8_9RHOB</name>
<dbReference type="RefSeq" id="WP_066808945.1">
    <property type="nucleotide sequence ID" value="NZ_CP012661.1"/>
</dbReference>
<gene>
    <name evidence="2" type="ORF">AKL17_0310</name>
</gene>